<dbReference type="Pfam" id="PF00107">
    <property type="entry name" value="ADH_zinc_N"/>
    <property type="match status" value="1"/>
</dbReference>
<dbReference type="Pfam" id="PF08240">
    <property type="entry name" value="ADH_N"/>
    <property type="match status" value="1"/>
</dbReference>
<dbReference type="EnsemblPlants" id="evm.model.05.2137">
    <property type="protein sequence ID" value="cds.evm.model.05.2137"/>
    <property type="gene ID" value="evm.TU.05.2137"/>
</dbReference>
<protein>
    <recommendedName>
        <fullName evidence="7">Enoyl reductase (ER) domain-containing protein</fullName>
    </recommendedName>
</protein>
<comment type="similarity">
    <text evidence="2 6">Belongs to the zinc-containing alcohol dehydrogenase family.</text>
</comment>
<dbReference type="FunFam" id="3.90.180.10:FF:000100">
    <property type="entry name" value="Putative cinnamyl alcohol dehydrogenase 6"/>
    <property type="match status" value="1"/>
</dbReference>
<evidence type="ECO:0000256" key="6">
    <source>
        <dbReference type="RuleBase" id="RU361277"/>
    </source>
</evidence>
<evidence type="ECO:0000256" key="2">
    <source>
        <dbReference type="ARBA" id="ARBA00008072"/>
    </source>
</evidence>
<dbReference type="InterPro" id="IPR036291">
    <property type="entry name" value="NAD(P)-bd_dom_sf"/>
</dbReference>
<dbReference type="Gene3D" id="3.90.180.10">
    <property type="entry name" value="Medium-chain alcohol dehydrogenases, catalytic domain"/>
    <property type="match status" value="1"/>
</dbReference>
<keyword evidence="4 6" id="KW-0862">Zinc</keyword>
<dbReference type="GO" id="GO:0008270">
    <property type="term" value="F:zinc ion binding"/>
    <property type="evidence" value="ECO:0007669"/>
    <property type="project" value="InterPro"/>
</dbReference>
<sequence>MWLNSVGARFNGSAGGAVSSFVRYFSRKRAENVRKINPKVSPQEASSIARNLYDVIKEHGPLTIPNAWVHAKDSGVGGINSKTHMKLLLKWMRGRKMLKLWSTGVGSSKKFLLSTLPEDPKVTQIRSDMEVKIQHKKPSSSWAATDPSGIVSPYKFNRRAVGSDDVSITITHCGICYADVVWTRNKHGDSKYPVVPGHEIVGVVQSVGSGVSRFKVGDHVGVGTYVNSCRDCHYCNQGLENHCQKGSVYTFNHVDADGTITKGGYSSFIVVHQRYCFKIPDSYPLASAAPLLCAGITVYAPMVRHKMNQQPGKSFGVIGLGGLGHMAVKFGKAFGLNVTVFSTSISKKEEALTLLGADKFVLSSDQEQMKGLANSFDFIIDTASGDHPFDPYMALLKTYGVFVLVGFPSEVKLSPVNLNLGDKTLCGSTVGGTREIQEMLEFCAAKGIQPNIEVIPIQYANEALERLIKRDVKYRFVIDIKNSLK</sequence>
<feature type="domain" description="Enoyl reductase (ER)" evidence="7">
    <location>
        <begin position="149"/>
        <end position="478"/>
    </location>
</feature>
<proteinExistence type="inferred from homology"/>
<dbReference type="InterPro" id="IPR013149">
    <property type="entry name" value="ADH-like_C"/>
</dbReference>
<evidence type="ECO:0000313" key="8">
    <source>
        <dbReference type="EnsemblPlants" id="cds.evm.model.05.2137"/>
    </source>
</evidence>
<dbReference type="AlphaFoldDB" id="A0A803PPG7"/>
<dbReference type="Gramene" id="evm.model.05.2137">
    <property type="protein sequence ID" value="cds.evm.model.05.2137"/>
    <property type="gene ID" value="evm.TU.05.2137"/>
</dbReference>
<dbReference type="GO" id="GO:0009809">
    <property type="term" value="P:lignin biosynthetic process"/>
    <property type="evidence" value="ECO:0007669"/>
    <property type="project" value="UniProtKB-ARBA"/>
</dbReference>
<keyword evidence="3 6" id="KW-0479">Metal-binding</keyword>
<reference evidence="8" key="1">
    <citation type="submission" date="2018-11" db="EMBL/GenBank/DDBJ databases">
        <authorList>
            <person name="Grassa J C."/>
        </authorList>
    </citation>
    <scope>NUCLEOTIDE SEQUENCE [LARGE SCALE GENOMIC DNA]</scope>
</reference>
<dbReference type="Gene3D" id="3.40.50.720">
    <property type="entry name" value="NAD(P)-binding Rossmann-like Domain"/>
    <property type="match status" value="1"/>
</dbReference>
<keyword evidence="5" id="KW-0560">Oxidoreductase</keyword>
<evidence type="ECO:0000259" key="7">
    <source>
        <dbReference type="SMART" id="SM00829"/>
    </source>
</evidence>
<dbReference type="InterPro" id="IPR013154">
    <property type="entry name" value="ADH-like_N"/>
</dbReference>
<dbReference type="CDD" id="cd05283">
    <property type="entry name" value="CAD1"/>
    <property type="match status" value="1"/>
</dbReference>
<dbReference type="InterPro" id="IPR002328">
    <property type="entry name" value="ADH_Zn_CS"/>
</dbReference>
<comment type="cofactor">
    <cofactor evidence="1 6">
        <name>Zn(2+)</name>
        <dbReference type="ChEBI" id="CHEBI:29105"/>
    </cofactor>
</comment>
<organism evidence="8 9">
    <name type="scientific">Cannabis sativa</name>
    <name type="common">Hemp</name>
    <name type="synonym">Marijuana</name>
    <dbReference type="NCBI Taxonomy" id="3483"/>
    <lineage>
        <taxon>Eukaryota</taxon>
        <taxon>Viridiplantae</taxon>
        <taxon>Streptophyta</taxon>
        <taxon>Embryophyta</taxon>
        <taxon>Tracheophyta</taxon>
        <taxon>Spermatophyta</taxon>
        <taxon>Magnoliopsida</taxon>
        <taxon>eudicotyledons</taxon>
        <taxon>Gunneridae</taxon>
        <taxon>Pentapetalae</taxon>
        <taxon>rosids</taxon>
        <taxon>fabids</taxon>
        <taxon>Rosales</taxon>
        <taxon>Cannabaceae</taxon>
        <taxon>Cannabis</taxon>
    </lineage>
</organism>
<accession>A0A803PPG7</accession>
<dbReference type="EMBL" id="UZAU01000550">
    <property type="status" value="NOT_ANNOTATED_CDS"/>
    <property type="molecule type" value="Genomic_DNA"/>
</dbReference>
<reference evidence="8" key="2">
    <citation type="submission" date="2021-03" db="UniProtKB">
        <authorList>
            <consortium name="EnsemblPlants"/>
        </authorList>
    </citation>
    <scope>IDENTIFICATION</scope>
</reference>
<dbReference type="InterPro" id="IPR011032">
    <property type="entry name" value="GroES-like_sf"/>
</dbReference>
<dbReference type="InterPro" id="IPR020843">
    <property type="entry name" value="ER"/>
</dbReference>
<keyword evidence="9" id="KW-1185">Reference proteome</keyword>
<evidence type="ECO:0000313" key="9">
    <source>
        <dbReference type="Proteomes" id="UP000596661"/>
    </source>
</evidence>
<name>A0A803PPG7_CANSA</name>
<evidence type="ECO:0000256" key="5">
    <source>
        <dbReference type="ARBA" id="ARBA00023002"/>
    </source>
</evidence>
<dbReference type="FunFam" id="3.40.50.720:FF:000022">
    <property type="entry name" value="Cinnamyl alcohol dehydrogenase"/>
    <property type="match status" value="1"/>
</dbReference>
<dbReference type="SUPFAM" id="SSF50129">
    <property type="entry name" value="GroES-like"/>
    <property type="match status" value="1"/>
</dbReference>
<dbReference type="OMA" id="GWGEQKF"/>
<dbReference type="PROSITE" id="PS00059">
    <property type="entry name" value="ADH_ZINC"/>
    <property type="match status" value="1"/>
</dbReference>
<evidence type="ECO:0000256" key="3">
    <source>
        <dbReference type="ARBA" id="ARBA00022723"/>
    </source>
</evidence>
<evidence type="ECO:0000256" key="4">
    <source>
        <dbReference type="ARBA" id="ARBA00022833"/>
    </source>
</evidence>
<dbReference type="GO" id="GO:0016616">
    <property type="term" value="F:oxidoreductase activity, acting on the CH-OH group of donors, NAD or NADP as acceptor"/>
    <property type="evidence" value="ECO:0007669"/>
    <property type="project" value="InterPro"/>
</dbReference>
<evidence type="ECO:0000256" key="1">
    <source>
        <dbReference type="ARBA" id="ARBA00001947"/>
    </source>
</evidence>
<dbReference type="SMART" id="SM00829">
    <property type="entry name" value="PKS_ER"/>
    <property type="match status" value="1"/>
</dbReference>
<dbReference type="FunFam" id="3.90.180.10:FF:000004">
    <property type="entry name" value="probable cinnamyl alcohol dehydrogenase"/>
    <property type="match status" value="1"/>
</dbReference>
<dbReference type="PANTHER" id="PTHR42683">
    <property type="entry name" value="ALDEHYDE REDUCTASE"/>
    <property type="match status" value="1"/>
</dbReference>
<dbReference type="SUPFAM" id="SSF51735">
    <property type="entry name" value="NAD(P)-binding Rossmann-fold domains"/>
    <property type="match status" value="1"/>
</dbReference>
<dbReference type="InterPro" id="IPR047109">
    <property type="entry name" value="CAD-like"/>
</dbReference>
<dbReference type="Proteomes" id="UP000596661">
    <property type="component" value="Chromosome 5"/>
</dbReference>